<sequence length="334" mass="38990">MVGISRTTKLQKQMLEEKLASLSEQCTVVNEQMNSERDARSHLLLKKQGDELLEQMKQVEMELNQLEASENNPNQKYIDIKKNLPEIDFDKARKLINKELEKKEIESLFFLENSHSMAGELCISIIRNLLEKNHGNPRHFPIGINIMSRQDHFGILEPLAKQLQVHTVFQDNTDIQESTNEIINKICQSICTGSVIFFEINNWNNLTNQCEIIRWFLDDFWQPLVSKCKNKKDTPGIKIICVIDAEYPIESEYKQVFKNYSKLIELPLTTWNEKHINEWLVRYSSCFINYQSNLTGSKINEIGKQIFLKTNKGIPRMVSQELEDLPKRLVNCQL</sequence>
<accession>A0A2A2TKQ3</accession>
<dbReference type="Pfam" id="PF19962">
    <property type="entry name" value="EAD9"/>
    <property type="match status" value="1"/>
</dbReference>
<dbReference type="OrthoDB" id="467771at2"/>
<feature type="domain" description="Inactive STAND" evidence="3">
    <location>
        <begin position="86"/>
        <end position="243"/>
    </location>
</feature>
<dbReference type="Proteomes" id="UP000218238">
    <property type="component" value="Unassembled WGS sequence"/>
</dbReference>
<protein>
    <submittedName>
        <fullName evidence="4">Uncharacterized protein</fullName>
    </submittedName>
</protein>
<gene>
    <name evidence="4" type="ORF">CK510_09415</name>
</gene>
<name>A0A2A2TKQ3_9CYAN</name>
<dbReference type="InterPro" id="IPR045475">
    <property type="entry name" value="iSTAND"/>
</dbReference>
<evidence type="ECO:0000313" key="4">
    <source>
        <dbReference type="EMBL" id="PAX57114.1"/>
    </source>
</evidence>
<feature type="domain" description="Effector-associated" evidence="2">
    <location>
        <begin position="5"/>
        <end position="66"/>
    </location>
</feature>
<dbReference type="EMBL" id="NTFS01000076">
    <property type="protein sequence ID" value="PAX57114.1"/>
    <property type="molecule type" value="Genomic_DNA"/>
</dbReference>
<dbReference type="RefSeq" id="WP_095721456.1">
    <property type="nucleotide sequence ID" value="NZ_NTFS01000076.1"/>
</dbReference>
<dbReference type="Pfam" id="PF19995">
    <property type="entry name" value="iSTAND"/>
    <property type="match status" value="1"/>
</dbReference>
<evidence type="ECO:0000313" key="5">
    <source>
        <dbReference type="Proteomes" id="UP000218238"/>
    </source>
</evidence>
<keyword evidence="1" id="KW-0175">Coiled coil</keyword>
<evidence type="ECO:0000259" key="2">
    <source>
        <dbReference type="Pfam" id="PF19962"/>
    </source>
</evidence>
<keyword evidence="5" id="KW-1185">Reference proteome</keyword>
<organism evidence="4 5">
    <name type="scientific">Brunnivagina elsteri CCALA 953</name>
    <dbReference type="NCBI Taxonomy" id="987040"/>
    <lineage>
        <taxon>Bacteria</taxon>
        <taxon>Bacillati</taxon>
        <taxon>Cyanobacteriota</taxon>
        <taxon>Cyanophyceae</taxon>
        <taxon>Nostocales</taxon>
        <taxon>Calotrichaceae</taxon>
        <taxon>Brunnivagina</taxon>
    </lineage>
</organism>
<evidence type="ECO:0000259" key="3">
    <source>
        <dbReference type="Pfam" id="PF19995"/>
    </source>
</evidence>
<evidence type="ECO:0000256" key="1">
    <source>
        <dbReference type="SAM" id="Coils"/>
    </source>
</evidence>
<proteinExistence type="predicted"/>
<comment type="caution">
    <text evidence="4">The sequence shown here is derived from an EMBL/GenBank/DDBJ whole genome shotgun (WGS) entry which is preliminary data.</text>
</comment>
<reference evidence="4 5" key="1">
    <citation type="submission" date="2017-08" db="EMBL/GenBank/DDBJ databases">
        <title>Draft genome sequence of filamentous cyanobacterium Calothrix elsteri CCALA 953.</title>
        <authorList>
            <person name="Gagunashvili A.N."/>
            <person name="Elster J."/>
            <person name="Andresson O.S."/>
        </authorList>
    </citation>
    <scope>NUCLEOTIDE SEQUENCE [LARGE SCALE GENOMIC DNA]</scope>
    <source>
        <strain evidence="4 5">CCALA 953</strain>
    </source>
</reference>
<feature type="coiled-coil region" evidence="1">
    <location>
        <begin position="5"/>
        <end position="72"/>
    </location>
</feature>
<dbReference type="AlphaFoldDB" id="A0A2A2TKQ3"/>
<dbReference type="InterPro" id="IPR045438">
    <property type="entry name" value="EAD9"/>
</dbReference>